<evidence type="ECO:0000313" key="3">
    <source>
        <dbReference type="EMBL" id="GJE87096.1"/>
    </source>
</evidence>
<dbReference type="GO" id="GO:0031380">
    <property type="term" value="C:nuclear RNA-directed RNA polymerase complex"/>
    <property type="evidence" value="ECO:0007669"/>
    <property type="project" value="TreeGrafter"/>
</dbReference>
<gene>
    <name evidence="3" type="ORF">PsYK624_031790</name>
</gene>
<dbReference type="PANTHER" id="PTHR23079:SF55">
    <property type="entry name" value="RNA-DIRECTED RNA POLYMERASE"/>
    <property type="match status" value="1"/>
</dbReference>
<dbReference type="OrthoDB" id="6513042at2759"/>
<evidence type="ECO:0000313" key="4">
    <source>
        <dbReference type="Proteomes" id="UP000703269"/>
    </source>
</evidence>
<keyword evidence="4" id="KW-1185">Reference proteome</keyword>
<dbReference type="PANTHER" id="PTHR23079">
    <property type="entry name" value="RNA-DEPENDENT RNA POLYMERASE"/>
    <property type="match status" value="1"/>
</dbReference>
<keyword evidence="1" id="KW-0696">RNA-directed RNA polymerase</keyword>
<dbReference type="InterPro" id="IPR007855">
    <property type="entry name" value="RDRP"/>
</dbReference>
<evidence type="ECO:0000256" key="1">
    <source>
        <dbReference type="RuleBase" id="RU363098"/>
    </source>
</evidence>
<dbReference type="EC" id="2.7.7.48" evidence="1"/>
<protein>
    <recommendedName>
        <fullName evidence="1">RNA-dependent RNA polymerase</fullName>
        <ecNumber evidence="1">2.7.7.48</ecNumber>
    </recommendedName>
</protein>
<keyword evidence="1" id="KW-0548">Nucleotidyltransferase</keyword>
<dbReference type="GO" id="GO:0003723">
    <property type="term" value="F:RNA binding"/>
    <property type="evidence" value="ECO:0007669"/>
    <property type="project" value="UniProtKB-KW"/>
</dbReference>
<dbReference type="Proteomes" id="UP000703269">
    <property type="component" value="Unassembled WGS sequence"/>
</dbReference>
<dbReference type="GO" id="GO:0003968">
    <property type="term" value="F:RNA-directed RNA polymerase activity"/>
    <property type="evidence" value="ECO:0007669"/>
    <property type="project" value="UniProtKB-KW"/>
</dbReference>
<comment type="caution">
    <text evidence="3">The sequence shown here is derived from an EMBL/GenBank/DDBJ whole genome shotgun (WGS) entry which is preliminary data.</text>
</comment>
<keyword evidence="1" id="KW-0694">RNA-binding</keyword>
<comment type="catalytic activity">
    <reaction evidence="1">
        <text>RNA(n) + a ribonucleoside 5'-triphosphate = RNA(n+1) + diphosphate</text>
        <dbReference type="Rhea" id="RHEA:21248"/>
        <dbReference type="Rhea" id="RHEA-COMP:14527"/>
        <dbReference type="Rhea" id="RHEA-COMP:17342"/>
        <dbReference type="ChEBI" id="CHEBI:33019"/>
        <dbReference type="ChEBI" id="CHEBI:61557"/>
        <dbReference type="ChEBI" id="CHEBI:140395"/>
        <dbReference type="EC" id="2.7.7.48"/>
    </reaction>
</comment>
<dbReference type="GO" id="GO:0030422">
    <property type="term" value="P:siRNA processing"/>
    <property type="evidence" value="ECO:0007669"/>
    <property type="project" value="TreeGrafter"/>
</dbReference>
<comment type="similarity">
    <text evidence="1">Belongs to the RdRP family.</text>
</comment>
<feature type="domain" description="RDRP core" evidence="2">
    <location>
        <begin position="415"/>
        <end position="1019"/>
    </location>
</feature>
<proteinExistence type="inferred from homology"/>
<dbReference type="Pfam" id="PF05183">
    <property type="entry name" value="RdRP"/>
    <property type="match status" value="1"/>
</dbReference>
<organism evidence="3 4">
    <name type="scientific">Phanerochaete sordida</name>
    <dbReference type="NCBI Taxonomy" id="48140"/>
    <lineage>
        <taxon>Eukaryota</taxon>
        <taxon>Fungi</taxon>
        <taxon>Dikarya</taxon>
        <taxon>Basidiomycota</taxon>
        <taxon>Agaricomycotina</taxon>
        <taxon>Agaricomycetes</taxon>
        <taxon>Polyporales</taxon>
        <taxon>Phanerochaetaceae</taxon>
        <taxon>Phanerochaete</taxon>
    </lineage>
</organism>
<evidence type="ECO:0000259" key="2">
    <source>
        <dbReference type="Pfam" id="PF05183"/>
    </source>
</evidence>
<dbReference type="EMBL" id="BPQB01000005">
    <property type="protein sequence ID" value="GJE87096.1"/>
    <property type="molecule type" value="Genomic_DNA"/>
</dbReference>
<dbReference type="InterPro" id="IPR057596">
    <property type="entry name" value="RDRP_core"/>
</dbReference>
<keyword evidence="1" id="KW-0808">Transferase</keyword>
<dbReference type="AlphaFoldDB" id="A0A9P3G2J5"/>
<reference evidence="3 4" key="1">
    <citation type="submission" date="2021-08" db="EMBL/GenBank/DDBJ databases">
        <title>Draft Genome Sequence of Phanerochaete sordida strain YK-624.</title>
        <authorList>
            <person name="Mori T."/>
            <person name="Dohra H."/>
            <person name="Suzuki T."/>
            <person name="Kawagishi H."/>
            <person name="Hirai H."/>
        </authorList>
    </citation>
    <scope>NUCLEOTIDE SEQUENCE [LARGE SCALE GENOMIC DNA]</scope>
    <source>
        <strain evidence="3 4">YK-624</strain>
    </source>
</reference>
<name>A0A9P3G2J5_9APHY</name>
<sequence length="1215" mass="138744">MEIELKYIPYEASQWDVKRAIGGVLHSDDFFNASDPTARLINFEVILNKHRTVEARNDGTGVLILPDRKVGQTLLRFIRAGTHRVRVGNRKVHMSMSQRKPDHRIKERLEKTLYLNPEIEEELATKLEKLDVGLHVDKLQFGVYYRRPGDNVKQSRLFSNEYEVSYVDKSAGLLQFEYTHKLIRIRLGDPMTEQYAYNVVITFANVRKLATGLDFGNPFICFELHVPPVFQLEKFNRTLTGEEWRDERKYRQRLDSIDEVHASVAPYAHQIRIILHHQSDIEKFSELCEVAELCRPFRTSMEAFSNGFFHPSRIHHLQRVFKEFDWHVAFQLEALLRNGFLNTEDILERFYGLVKQLCVRRPKKAAETLRLFTEAMRSRDPRESPEDIYEKVCSRAEPDDVELSPGHFMCHHVTVTPTRMLLEGPYVIQSNRVIRQYRGYEDHFVRVDFRDEDRLQYRWDRDTDGKSLLEKRVGGILKGGFSLATRHFEYLAYSSSALREHAVWFVNPFYHPEKGWVDAQYIISSLGDFSGVITCPSKYAARIAQAFTATDPSVEIHRDQWEEMDDLGDEPHLFTDGVGTISPELGDMIWEALCSVRDENYRKNIKPSAYQIRFLGYKGMVAVDARLKGVKMRLRPSMNKFEGPAEDTATIEIARAFERPNTCYLNRPLIMVLEDRGVSKQAFLDLQEAAVAAIHMSSDSVLQCRHLFREHSLGGSYRLSYIWQLLNAVGLGMEHEKDKRVVLRDPFFETLVQFAKNDVLRSIKHNARIPVLDSYLLVGVADEGPAYEAEGCENVYKLEKGEIYACVQKSADEEPIWIQGSVTISRSPVVHPGDVQRVIAIGKPPDDGRLCFFRDLKNVVVLPSTGGRSLASMLGGGDLDGDLYSVIPESTLLPTEHQPPAKYEPVGKRELDRPSEVEDICDFIIEYIDSDVLGLLSDRHLMIADQSKEGTRDPRCMKLAELCSQAVDYPKNGVPVDIQDSPRLLIQYKPDWKKAEVNAPRKTDYYESDRALGELYRNVELLATPRAMDPPSKRQPPLSDSISRALRPYVERELGAGGARNAERELAGVAGVFARYAEELRYICVTHALSDSPESRLVEAEVVVGTISAVCTQHRYRNDRTHRMRLHARVLVDGVRRRLYARVGDPADPAAQGQMRYNLKQGWLAWDYGMRNRHMFGASSFAVVALGVIGAALADMGQITLKPEKKEEVPESDGI</sequence>
<accession>A0A9P3G2J5</accession>